<feature type="transmembrane region" description="Helical" evidence="2">
    <location>
        <begin position="115"/>
        <end position="136"/>
    </location>
</feature>
<feature type="transmembrane region" description="Helical" evidence="2">
    <location>
        <begin position="143"/>
        <end position="159"/>
    </location>
</feature>
<feature type="transmembrane region" description="Helical" evidence="2">
    <location>
        <begin position="53"/>
        <end position="74"/>
    </location>
</feature>
<feature type="transmembrane region" description="Helical" evidence="2">
    <location>
        <begin position="452"/>
        <end position="469"/>
    </location>
</feature>
<feature type="transmembrane region" description="Helical" evidence="2">
    <location>
        <begin position="12"/>
        <end position="33"/>
    </location>
</feature>
<comment type="caution">
    <text evidence="3">The sequence shown here is derived from an EMBL/GenBank/DDBJ whole genome shotgun (WGS) entry which is preliminary data.</text>
</comment>
<sequence>MNWSHLDRYLPAALFAFALILYALTVAPTVSFWDPGERIAVSSTLQIPHPPGAPFYMLVGRLFSMFVPASYVALSMNMISVLASAAAVTLTYLIVLQLIREWRGPKSTWTPSVRVTAYVGGLVGALTLAVSDSFWFNAVEAETYALSTFFTTLCVWLTLKWSEYAQAEDRDLARGVKHVLGSSSERWLLVVAYLYGLAIGIHLLSLLSLFFVALIVFFQRYDNPDWSAGTRFQYLALAGGIASGIFFLLYPGIIQGLPTVLEATQAPFLVLTIMASLLVYGLYITHTKRMRVANLLVLYVVLGLIGYSSYFLIPIRSSINPPIDQNNPSSLENFVSYMSREQYGDRPLLSGSTYNDETGRVERDAEALFPRRWSPNPRHTQVYDRYNSDLDFFLRYQIGHMYTRYFLWNFAGRAADTQDAPAATGISFLDPDIANEATVEEATPSERAGRSVYFALPLLLGLFGAFYHFTWDWRRATAVAFLFFITGIGIIIYLNQTPMQPRERDYSYAGSFFAFSIWVGLGATGLLHLLKDSLFSTWSKSKRWLGLAAAGALLLATVPGWMLYQNYDSHDRSGRYLPSDYAYNMLNSVAPNAILFTNGDNDTFPLWYLQEVEGVRRDVRVVNLSLLNTPWYIKQLKNQQAHESEPLPFSFSDEQIEELRPRAWRAQPVSIPVDSEAVIENGTVADSDSARVSRPLQWQLEGRPFDERSNMLQIADLAVFDLIRSNAENDWSRPVYFAVTVAQSGRLNLDDYLQLEGQAYRIVPVQHDQRFGRVVPDITIDRMQDFRFRGLADPDVYYDENARRMADGYRLFVTHAAEQWASSGHEEEARAFLDDFVEQVPFGTIAGNLQSYVLTAQAYESMGATDRVAEIMTDMEPMVFQELQQASSTQDFLFALRFAGSVRMSYQEADRPDRVEQFDTRFEELRRTLPYDIPVDILRDYGLTDSASPDPEGLLPGTGGDSASAPAVPPAGGPPQP</sequence>
<dbReference type="InterPro" id="IPR052724">
    <property type="entry name" value="GT117_domain-containing"/>
</dbReference>
<feature type="transmembrane region" description="Helical" evidence="2">
    <location>
        <begin position="292"/>
        <end position="313"/>
    </location>
</feature>
<feature type="transmembrane region" description="Helical" evidence="2">
    <location>
        <begin position="542"/>
        <end position="564"/>
    </location>
</feature>
<keyword evidence="2" id="KW-0472">Membrane</keyword>
<keyword evidence="2" id="KW-1133">Transmembrane helix</keyword>
<proteinExistence type="predicted"/>
<accession>A0A2H3P5K8</accession>
<dbReference type="PANTHER" id="PTHR16214:SF3">
    <property type="entry name" value="TRANSMEMBRANE PROTEIN 260"/>
    <property type="match status" value="1"/>
</dbReference>
<dbReference type="RefSeq" id="WP_098062734.1">
    <property type="nucleotide sequence ID" value="NZ_PDEP01000010.1"/>
</dbReference>
<feature type="transmembrane region" description="Helical" evidence="2">
    <location>
        <begin position="192"/>
        <end position="218"/>
    </location>
</feature>
<evidence type="ECO:0000256" key="1">
    <source>
        <dbReference type="SAM" id="MobiDB-lite"/>
    </source>
</evidence>
<organism evidence="3 4">
    <name type="scientific">Longimonas halophila</name>
    <dbReference type="NCBI Taxonomy" id="1469170"/>
    <lineage>
        <taxon>Bacteria</taxon>
        <taxon>Pseudomonadati</taxon>
        <taxon>Rhodothermota</taxon>
        <taxon>Rhodothermia</taxon>
        <taxon>Rhodothermales</taxon>
        <taxon>Salisaetaceae</taxon>
        <taxon>Longimonas</taxon>
    </lineage>
</organism>
<dbReference type="Pfam" id="PF11028">
    <property type="entry name" value="TMEM260-like"/>
    <property type="match status" value="1"/>
</dbReference>
<keyword evidence="2" id="KW-0812">Transmembrane</keyword>
<feature type="transmembrane region" description="Helical" evidence="2">
    <location>
        <begin position="506"/>
        <end position="530"/>
    </location>
</feature>
<feature type="transmembrane region" description="Helical" evidence="2">
    <location>
        <begin position="81"/>
        <end position="99"/>
    </location>
</feature>
<evidence type="ECO:0000256" key="2">
    <source>
        <dbReference type="SAM" id="Phobius"/>
    </source>
</evidence>
<keyword evidence="4" id="KW-1185">Reference proteome</keyword>
<evidence type="ECO:0000313" key="3">
    <source>
        <dbReference type="EMBL" id="PEN06045.1"/>
    </source>
</evidence>
<dbReference type="AlphaFoldDB" id="A0A2H3P5K8"/>
<feature type="transmembrane region" description="Helical" evidence="2">
    <location>
        <begin position="266"/>
        <end position="285"/>
    </location>
</feature>
<dbReference type="PANTHER" id="PTHR16214">
    <property type="entry name" value="TRANSMEMBRANE PROTEIN 260"/>
    <property type="match status" value="1"/>
</dbReference>
<protein>
    <submittedName>
        <fullName evidence="3">Membrane protein</fullName>
    </submittedName>
</protein>
<dbReference type="OrthoDB" id="9807602at2"/>
<dbReference type="Proteomes" id="UP000221024">
    <property type="component" value="Unassembled WGS sequence"/>
</dbReference>
<feature type="region of interest" description="Disordered" evidence="1">
    <location>
        <begin position="941"/>
        <end position="977"/>
    </location>
</feature>
<name>A0A2H3P5K8_9BACT</name>
<gene>
    <name evidence="3" type="ORF">CRI93_11235</name>
</gene>
<evidence type="ECO:0000313" key="4">
    <source>
        <dbReference type="Proteomes" id="UP000221024"/>
    </source>
</evidence>
<feature type="transmembrane region" description="Helical" evidence="2">
    <location>
        <begin position="476"/>
        <end position="494"/>
    </location>
</feature>
<dbReference type="InterPro" id="IPR021280">
    <property type="entry name" value="TMEM260-like"/>
</dbReference>
<reference evidence="3 4" key="1">
    <citation type="submission" date="2017-10" db="EMBL/GenBank/DDBJ databases">
        <title>Draft genome of Longimonas halophila.</title>
        <authorList>
            <person name="Goh K.M."/>
            <person name="Shamsir M.S."/>
            <person name="Lim S.W."/>
        </authorList>
    </citation>
    <scope>NUCLEOTIDE SEQUENCE [LARGE SCALE GENOMIC DNA]</scope>
    <source>
        <strain evidence="3 4">KCTC 42399</strain>
    </source>
</reference>
<feature type="transmembrane region" description="Helical" evidence="2">
    <location>
        <begin position="234"/>
        <end position="254"/>
    </location>
</feature>
<dbReference type="EMBL" id="PDEP01000010">
    <property type="protein sequence ID" value="PEN06045.1"/>
    <property type="molecule type" value="Genomic_DNA"/>
</dbReference>
<feature type="compositionally biased region" description="Pro residues" evidence="1">
    <location>
        <begin position="967"/>
        <end position="977"/>
    </location>
</feature>